<feature type="transmembrane region" description="Helical" evidence="6">
    <location>
        <begin position="141"/>
        <end position="161"/>
    </location>
</feature>
<protein>
    <submittedName>
        <fullName evidence="7">Uncharacterized protein</fullName>
    </submittedName>
</protein>
<evidence type="ECO:0000256" key="1">
    <source>
        <dbReference type="ARBA" id="ARBA00004141"/>
    </source>
</evidence>
<name>A0A8S1GYE1_9PELO</name>
<reference evidence="7" key="1">
    <citation type="submission" date="2020-10" db="EMBL/GenBank/DDBJ databases">
        <authorList>
            <person name="Kikuchi T."/>
        </authorList>
    </citation>
    <scope>NUCLEOTIDE SEQUENCE</scope>
    <source>
        <strain evidence="7">NKZ352</strain>
    </source>
</reference>
<dbReference type="OrthoDB" id="5865968at2759"/>
<proteinExistence type="inferred from homology"/>
<organism evidence="7 8">
    <name type="scientific">Caenorhabditis auriculariae</name>
    <dbReference type="NCBI Taxonomy" id="2777116"/>
    <lineage>
        <taxon>Eukaryota</taxon>
        <taxon>Metazoa</taxon>
        <taxon>Ecdysozoa</taxon>
        <taxon>Nematoda</taxon>
        <taxon>Chromadorea</taxon>
        <taxon>Rhabditida</taxon>
        <taxon>Rhabditina</taxon>
        <taxon>Rhabditomorpha</taxon>
        <taxon>Rhabditoidea</taxon>
        <taxon>Rhabditidae</taxon>
        <taxon>Peloderinae</taxon>
        <taxon>Caenorhabditis</taxon>
    </lineage>
</organism>
<feature type="transmembrane region" description="Helical" evidence="6">
    <location>
        <begin position="279"/>
        <end position="303"/>
    </location>
</feature>
<comment type="subcellular location">
    <subcellularLocation>
        <location evidence="1">Membrane</location>
        <topology evidence="1">Multi-pass membrane protein</topology>
    </subcellularLocation>
</comment>
<evidence type="ECO:0000256" key="2">
    <source>
        <dbReference type="ARBA" id="ARBA00009166"/>
    </source>
</evidence>
<dbReference type="Proteomes" id="UP000835052">
    <property type="component" value="Unassembled WGS sequence"/>
</dbReference>
<evidence type="ECO:0000256" key="6">
    <source>
        <dbReference type="SAM" id="Phobius"/>
    </source>
</evidence>
<feature type="transmembrane region" description="Helical" evidence="6">
    <location>
        <begin position="53"/>
        <end position="74"/>
    </location>
</feature>
<feature type="transmembrane region" description="Helical" evidence="6">
    <location>
        <begin position="94"/>
        <end position="120"/>
    </location>
</feature>
<dbReference type="SUPFAM" id="SSF81321">
    <property type="entry name" value="Family A G protein-coupled receptor-like"/>
    <property type="match status" value="1"/>
</dbReference>
<dbReference type="PANTHER" id="PTHR22945">
    <property type="entry name" value="SERPENTINE RECEPTOR, CLASS D DELTA"/>
    <property type="match status" value="1"/>
</dbReference>
<feature type="transmembrane region" description="Helical" evidence="6">
    <location>
        <begin position="243"/>
        <end position="267"/>
    </location>
</feature>
<comment type="similarity">
    <text evidence="2">Belongs to the nematode receptor-like protein srd family.</text>
</comment>
<evidence type="ECO:0000313" key="7">
    <source>
        <dbReference type="EMBL" id="CAD6188032.1"/>
    </source>
</evidence>
<dbReference type="AlphaFoldDB" id="A0A8S1GYE1"/>
<dbReference type="EMBL" id="CAJGYM010000007">
    <property type="protein sequence ID" value="CAD6188032.1"/>
    <property type="molecule type" value="Genomic_DNA"/>
</dbReference>
<evidence type="ECO:0000256" key="3">
    <source>
        <dbReference type="ARBA" id="ARBA00022692"/>
    </source>
</evidence>
<gene>
    <name evidence="7" type="ORF">CAUJ_LOCUS3951</name>
</gene>
<accession>A0A8S1GYE1</accession>
<keyword evidence="3 6" id="KW-0812">Transmembrane</keyword>
<evidence type="ECO:0000256" key="5">
    <source>
        <dbReference type="ARBA" id="ARBA00023136"/>
    </source>
</evidence>
<dbReference type="GO" id="GO:0016020">
    <property type="term" value="C:membrane"/>
    <property type="evidence" value="ECO:0007669"/>
    <property type="project" value="UniProtKB-SubCell"/>
</dbReference>
<dbReference type="Pfam" id="PF10317">
    <property type="entry name" value="7TM_GPCR_Srd"/>
    <property type="match status" value="1"/>
</dbReference>
<keyword evidence="5 6" id="KW-0472">Membrane</keyword>
<feature type="transmembrane region" description="Helical" evidence="6">
    <location>
        <begin position="197"/>
        <end position="222"/>
    </location>
</feature>
<keyword evidence="4 6" id="KW-1133">Transmembrane helix</keyword>
<sequence>MNLSEEQSLQVDVGAYDSFFHVFYAFYALISVSSNFLLIYLLKNRSPSRMKVFKWLLINTSVSQIGLALLNFFVQERILPSGEVLALLPIGPCFWFGNKVCFVGYNLINVFNMIVGLSILHSMHFRYRLIRETQAAERMRLGRPFFLSLLLPAFLLVTPFFDMYGEAEVMEETRNKHPNYVFHSSFGGFKSVRSPLFLINSAILSATAITLPLITFYWRCAILKTIKDKPSSFKQRTKNSSRALVKVLTLQAVIPSLCYLPIAVLYPCAQFLDLELPQVQYLTTALPAMSCAIDPILSIYFIAPYRKWVASCFKGRLLKPSSLKLNRLCPSTLSHNPSATKM</sequence>
<dbReference type="InterPro" id="IPR019421">
    <property type="entry name" value="7TM_GPCR_serpentine_rcpt_Srd"/>
</dbReference>
<dbReference type="InterPro" id="IPR050920">
    <property type="entry name" value="Nematode_rcpt-like_delta"/>
</dbReference>
<feature type="transmembrane region" description="Helical" evidence="6">
    <location>
        <begin position="20"/>
        <end position="41"/>
    </location>
</feature>
<dbReference type="PANTHER" id="PTHR22945:SF25">
    <property type="entry name" value="SERPENTINE RECEPTOR, CLASS D (DELTA)"/>
    <property type="match status" value="1"/>
</dbReference>
<keyword evidence="8" id="KW-1185">Reference proteome</keyword>
<evidence type="ECO:0000313" key="8">
    <source>
        <dbReference type="Proteomes" id="UP000835052"/>
    </source>
</evidence>
<dbReference type="Gene3D" id="1.20.1070.10">
    <property type="entry name" value="Rhodopsin 7-helix transmembrane proteins"/>
    <property type="match status" value="1"/>
</dbReference>
<comment type="caution">
    <text evidence="7">The sequence shown here is derived from an EMBL/GenBank/DDBJ whole genome shotgun (WGS) entry which is preliminary data.</text>
</comment>
<evidence type="ECO:0000256" key="4">
    <source>
        <dbReference type="ARBA" id="ARBA00022989"/>
    </source>
</evidence>